<evidence type="ECO:0000256" key="4">
    <source>
        <dbReference type="ARBA" id="ARBA00022679"/>
    </source>
</evidence>
<evidence type="ECO:0000313" key="18">
    <source>
        <dbReference type="EMBL" id="AUN30293.1"/>
    </source>
</evidence>
<comment type="catalytic activity">
    <reaction evidence="13">
        <text>N(6)-dimethylallyladenosine(37) in tRNA + (sulfur carrier)-SH + AH2 + 2 S-adenosyl-L-methionine = 2-methylsulfanyl-N(6)-dimethylallyladenosine(37) in tRNA + (sulfur carrier)-H + 5'-deoxyadenosine + L-methionine + A + S-adenosyl-L-homocysteine + 2 H(+)</text>
        <dbReference type="Rhea" id="RHEA:37067"/>
        <dbReference type="Rhea" id="RHEA-COMP:10375"/>
        <dbReference type="Rhea" id="RHEA-COMP:10376"/>
        <dbReference type="Rhea" id="RHEA-COMP:14737"/>
        <dbReference type="Rhea" id="RHEA-COMP:14739"/>
        <dbReference type="ChEBI" id="CHEBI:13193"/>
        <dbReference type="ChEBI" id="CHEBI:15378"/>
        <dbReference type="ChEBI" id="CHEBI:17319"/>
        <dbReference type="ChEBI" id="CHEBI:17499"/>
        <dbReference type="ChEBI" id="CHEBI:29917"/>
        <dbReference type="ChEBI" id="CHEBI:57844"/>
        <dbReference type="ChEBI" id="CHEBI:57856"/>
        <dbReference type="ChEBI" id="CHEBI:59789"/>
        <dbReference type="ChEBI" id="CHEBI:64428"/>
        <dbReference type="ChEBI" id="CHEBI:74415"/>
        <dbReference type="ChEBI" id="CHEBI:74417"/>
        <dbReference type="EC" id="2.8.4.3"/>
    </reaction>
    <physiologicalReaction direction="left-to-right" evidence="13">
        <dbReference type="Rhea" id="RHEA:37068"/>
    </physiologicalReaction>
</comment>
<dbReference type="EC" id="2.8.4.3" evidence="10 14"/>
<evidence type="ECO:0000259" key="15">
    <source>
        <dbReference type="PROSITE" id="PS50926"/>
    </source>
</evidence>
<feature type="domain" description="Radical SAM core" evidence="17">
    <location>
        <begin position="159"/>
        <end position="392"/>
    </location>
</feature>
<dbReference type="SFLD" id="SFLDS00029">
    <property type="entry name" value="Radical_SAM"/>
    <property type="match status" value="1"/>
</dbReference>
<dbReference type="KEGG" id="ncb:C0V82_08655"/>
<evidence type="ECO:0000256" key="11">
    <source>
        <dbReference type="ARBA" id="ARBA00050926"/>
    </source>
</evidence>
<name>A0A2K9NAW6_9PROT</name>
<feature type="binding site" evidence="14">
    <location>
        <position position="173"/>
    </location>
    <ligand>
        <name>[4Fe-4S] cluster</name>
        <dbReference type="ChEBI" id="CHEBI:49883"/>
        <label>2</label>
        <note>4Fe-4S-S-AdoMet</note>
    </ligand>
</feature>
<keyword evidence="2 14" id="KW-0004">4Fe-4S</keyword>
<dbReference type="GO" id="GO:0051539">
    <property type="term" value="F:4 iron, 4 sulfur cluster binding"/>
    <property type="evidence" value="ECO:0007669"/>
    <property type="project" value="UniProtKB-UniRule"/>
</dbReference>
<feature type="binding site" evidence="14">
    <location>
        <position position="23"/>
    </location>
    <ligand>
        <name>[4Fe-4S] cluster</name>
        <dbReference type="ChEBI" id="CHEBI:49883"/>
        <label>1</label>
    </ligand>
</feature>
<dbReference type="GO" id="GO:0046872">
    <property type="term" value="F:metal ion binding"/>
    <property type="evidence" value="ECO:0007669"/>
    <property type="project" value="UniProtKB-KW"/>
</dbReference>
<evidence type="ECO:0000256" key="12">
    <source>
        <dbReference type="ARBA" id="ARBA00052380"/>
    </source>
</evidence>
<evidence type="ECO:0000256" key="13">
    <source>
        <dbReference type="ARBA" id="ARBA00052587"/>
    </source>
</evidence>
<keyword evidence="3 14" id="KW-0963">Cytoplasm</keyword>
<dbReference type="Pfam" id="PF00919">
    <property type="entry name" value="UPF0004"/>
    <property type="match status" value="1"/>
</dbReference>
<dbReference type="RefSeq" id="WP_102111986.1">
    <property type="nucleotide sequence ID" value="NZ_BMGN01000002.1"/>
</dbReference>
<feature type="domain" description="MTTase N-terminal" evidence="16">
    <location>
        <begin position="14"/>
        <end position="134"/>
    </location>
</feature>
<dbReference type="PROSITE" id="PS51918">
    <property type="entry name" value="RADICAL_SAM"/>
    <property type="match status" value="1"/>
</dbReference>
<dbReference type="PROSITE" id="PS50926">
    <property type="entry name" value="TRAM"/>
    <property type="match status" value="1"/>
</dbReference>
<keyword evidence="6 14" id="KW-0819">tRNA processing</keyword>
<feature type="binding site" evidence="14">
    <location>
        <position position="180"/>
    </location>
    <ligand>
        <name>[4Fe-4S] cluster</name>
        <dbReference type="ChEBI" id="CHEBI:49883"/>
        <label>2</label>
        <note>4Fe-4S-S-AdoMet</note>
    </ligand>
</feature>
<evidence type="ECO:0000256" key="9">
    <source>
        <dbReference type="ARBA" id="ARBA00023014"/>
    </source>
</evidence>
<dbReference type="Pfam" id="PF01938">
    <property type="entry name" value="TRAM"/>
    <property type="match status" value="1"/>
</dbReference>
<dbReference type="PROSITE" id="PS51449">
    <property type="entry name" value="MTTASE_N"/>
    <property type="match status" value="1"/>
</dbReference>
<dbReference type="InterPro" id="IPR013848">
    <property type="entry name" value="Methylthiotransferase_N"/>
</dbReference>
<evidence type="ECO:0000259" key="17">
    <source>
        <dbReference type="PROSITE" id="PS51918"/>
    </source>
</evidence>
<dbReference type="Gene3D" id="3.40.50.12160">
    <property type="entry name" value="Methylthiotransferase, N-terminal domain"/>
    <property type="match status" value="1"/>
</dbReference>
<feature type="binding site" evidence="14">
    <location>
        <position position="177"/>
    </location>
    <ligand>
        <name>[4Fe-4S] cluster</name>
        <dbReference type="ChEBI" id="CHEBI:49883"/>
        <label>2</label>
        <note>4Fe-4S-S-AdoMet</note>
    </ligand>
</feature>
<dbReference type="GO" id="GO:0035597">
    <property type="term" value="F:tRNA-2-methylthio-N(6)-dimethylallyladenosine(37) synthase activity"/>
    <property type="evidence" value="ECO:0007669"/>
    <property type="project" value="UniProtKB-EC"/>
</dbReference>
<feature type="binding site" evidence="14">
    <location>
        <position position="59"/>
    </location>
    <ligand>
        <name>[4Fe-4S] cluster</name>
        <dbReference type="ChEBI" id="CHEBI:49883"/>
        <label>1</label>
    </ligand>
</feature>
<evidence type="ECO:0000256" key="14">
    <source>
        <dbReference type="HAMAP-Rule" id="MF_01864"/>
    </source>
</evidence>
<dbReference type="InterPro" id="IPR006463">
    <property type="entry name" value="MiaB_methiolase"/>
</dbReference>
<evidence type="ECO:0000256" key="1">
    <source>
        <dbReference type="ARBA" id="ARBA00003234"/>
    </source>
</evidence>
<dbReference type="InterPro" id="IPR020612">
    <property type="entry name" value="Methylthiotransferase_CS"/>
</dbReference>
<dbReference type="PROSITE" id="PS01278">
    <property type="entry name" value="MTTASE_RADICAL"/>
    <property type="match status" value="1"/>
</dbReference>
<sequence>MRKGPGFGVTALKKKLFIKTYGCQMNVYDSDRMADVLGPLGYEPTDTPDGADMVILNTCHIREKASEKVYSELGRIRHLQNEKAADGGRMVVAVAGCVAQAEGAEIMMRAPHVDMVFGPQTYHQLPEMVTRAVRGAGGVVNTDFPVESKFDLLPEESAKPQGPAAFLSVQEGCDKFCTFCVVPYTRGSEYSRPVAQVLNEAKRLVSHGVREITLLGQNVNAFHGEGPDGKAWGLGRLIRALAEIDGLARIRYTTSHPRDMDDDLIDAHGTVPQLMPFLHLPVQSGSDRILAAMNRKHTGDDYRRLIDRLRTRQPDLALSSDFITGFPGETDQDFADTLRLITDIGFAQAYSFKYSARPGTPAATLEGRQVDEKVKDERLQAVQQLLNAQQVAFNQTMIGRTLSVLFDRVGKLEGQLLGRSAYMQSVYVQAPARLMGQMVEVHITGAYANSLSGHVVTGETMTQAASRAVEVHA</sequence>
<dbReference type="InterPro" id="IPR002792">
    <property type="entry name" value="TRAM_dom"/>
</dbReference>
<protein>
    <recommendedName>
        <fullName evidence="10 14">tRNA-2-methylthio-N(6)-dimethylallyladenosine synthase</fullName>
        <ecNumber evidence="10 14">2.8.4.3</ecNumber>
    </recommendedName>
    <alternativeName>
        <fullName evidence="14">(Dimethylallyl)adenosine tRNA methylthiotransferase MiaB</fullName>
    </alternativeName>
    <alternativeName>
        <fullName evidence="14">tRNA-i(6)A37 methylthiotransferase</fullName>
    </alternativeName>
</protein>
<evidence type="ECO:0000256" key="3">
    <source>
        <dbReference type="ARBA" id="ARBA00022490"/>
    </source>
</evidence>
<dbReference type="GO" id="GO:0005829">
    <property type="term" value="C:cytosol"/>
    <property type="evidence" value="ECO:0007669"/>
    <property type="project" value="TreeGrafter"/>
</dbReference>
<keyword evidence="5 14" id="KW-0949">S-adenosyl-L-methionine</keyword>
<comment type="function">
    <text evidence="1 14">Catalyzes the methylthiolation of N6-(dimethylallyl)adenosine (i(6)A), leading to the formation of 2-methylthio-N6-(dimethylallyl)adenosine (ms(2)i(6)A) at position 37 in tRNAs that read codons beginning with uridine.</text>
</comment>
<dbReference type="SMART" id="SM00729">
    <property type="entry name" value="Elp3"/>
    <property type="match status" value="1"/>
</dbReference>
<dbReference type="FunFam" id="3.80.30.20:FF:000001">
    <property type="entry name" value="tRNA-2-methylthio-N(6)-dimethylallyladenosine synthase 2"/>
    <property type="match status" value="1"/>
</dbReference>
<evidence type="ECO:0000256" key="8">
    <source>
        <dbReference type="ARBA" id="ARBA00023004"/>
    </source>
</evidence>
<dbReference type="InterPro" id="IPR006638">
    <property type="entry name" value="Elp3/MiaA/NifB-like_rSAM"/>
</dbReference>
<dbReference type="SFLD" id="SFLDG01082">
    <property type="entry name" value="B12-binding_domain_containing"/>
    <property type="match status" value="1"/>
</dbReference>
<keyword evidence="7 14" id="KW-0479">Metal-binding</keyword>
<dbReference type="InterPro" id="IPR007197">
    <property type="entry name" value="rSAM"/>
</dbReference>
<comment type="subcellular location">
    <subcellularLocation>
        <location evidence="14">Cytoplasm</location>
    </subcellularLocation>
</comment>
<dbReference type="Proteomes" id="UP000234752">
    <property type="component" value="Chromosome eg_1"/>
</dbReference>
<evidence type="ECO:0000256" key="6">
    <source>
        <dbReference type="ARBA" id="ARBA00022694"/>
    </source>
</evidence>
<dbReference type="SFLD" id="SFLDF00273">
    <property type="entry name" value="(dimethylallyl)adenosine_tRNA"/>
    <property type="match status" value="1"/>
</dbReference>
<comment type="subunit">
    <text evidence="14">Monomer.</text>
</comment>
<dbReference type="FunFam" id="3.40.50.12160:FF:000001">
    <property type="entry name" value="tRNA-2-methylthio-N(6)-dimethylallyladenosine synthase"/>
    <property type="match status" value="1"/>
</dbReference>
<dbReference type="InterPro" id="IPR023404">
    <property type="entry name" value="rSAM_horseshoe"/>
</dbReference>
<dbReference type="HAMAP" id="MF_01864">
    <property type="entry name" value="tRNA_metthiotr_MiaB"/>
    <property type="match status" value="1"/>
</dbReference>
<dbReference type="NCBIfam" id="TIGR00089">
    <property type="entry name" value="MiaB/RimO family radical SAM methylthiotransferase"/>
    <property type="match status" value="1"/>
</dbReference>
<dbReference type="PANTHER" id="PTHR43020">
    <property type="entry name" value="CDK5 REGULATORY SUBUNIT-ASSOCIATED PROTEIN 1"/>
    <property type="match status" value="1"/>
</dbReference>
<dbReference type="Pfam" id="PF04055">
    <property type="entry name" value="Radical_SAM"/>
    <property type="match status" value="1"/>
</dbReference>
<dbReference type="PANTHER" id="PTHR43020:SF2">
    <property type="entry name" value="MITOCHONDRIAL TRNA METHYLTHIOTRANSFERASE CDK5RAP1"/>
    <property type="match status" value="1"/>
</dbReference>
<comment type="similarity">
    <text evidence="14">Belongs to the methylthiotransferase family. MiaB subfamily.</text>
</comment>
<organism evidence="18 19">
    <name type="scientific">Niveispirillum cyanobacteriorum</name>
    <dbReference type="NCBI Taxonomy" id="1612173"/>
    <lineage>
        <taxon>Bacteria</taxon>
        <taxon>Pseudomonadati</taxon>
        <taxon>Pseudomonadota</taxon>
        <taxon>Alphaproteobacteria</taxon>
        <taxon>Rhodospirillales</taxon>
        <taxon>Azospirillaceae</taxon>
        <taxon>Niveispirillum</taxon>
    </lineage>
</organism>
<dbReference type="NCBIfam" id="TIGR01574">
    <property type="entry name" value="miaB-methiolase"/>
    <property type="match status" value="1"/>
</dbReference>
<dbReference type="EMBL" id="CP025611">
    <property type="protein sequence ID" value="AUN30293.1"/>
    <property type="molecule type" value="Genomic_DNA"/>
</dbReference>
<evidence type="ECO:0000259" key="16">
    <source>
        <dbReference type="PROSITE" id="PS51449"/>
    </source>
</evidence>
<dbReference type="SUPFAM" id="SSF102114">
    <property type="entry name" value="Radical SAM enzymes"/>
    <property type="match status" value="1"/>
</dbReference>
<accession>A0A2K9NAW6</accession>
<dbReference type="InterPro" id="IPR058240">
    <property type="entry name" value="rSAM_sf"/>
</dbReference>
<evidence type="ECO:0000256" key="2">
    <source>
        <dbReference type="ARBA" id="ARBA00022485"/>
    </source>
</evidence>
<evidence type="ECO:0000313" key="19">
    <source>
        <dbReference type="Proteomes" id="UP000234752"/>
    </source>
</evidence>
<dbReference type="Gene3D" id="3.80.30.20">
    <property type="entry name" value="tm_1862 like domain"/>
    <property type="match status" value="1"/>
</dbReference>
<dbReference type="CDD" id="cd01335">
    <property type="entry name" value="Radical_SAM"/>
    <property type="match status" value="1"/>
</dbReference>
<reference evidence="18 19" key="1">
    <citation type="submission" date="2017-12" db="EMBL/GenBank/DDBJ databases">
        <title>Genomes of bacteria within cyanobacterial aggregates.</title>
        <authorList>
            <person name="Cai H."/>
        </authorList>
    </citation>
    <scope>NUCLEOTIDE SEQUENCE [LARGE SCALE GENOMIC DNA]</scope>
    <source>
        <strain evidence="18 19">TH16</strain>
    </source>
</reference>
<dbReference type="InterPro" id="IPR038135">
    <property type="entry name" value="Methylthiotransferase_N_sf"/>
</dbReference>
<keyword evidence="19" id="KW-1185">Reference proteome</keyword>
<comment type="cofactor">
    <cofactor evidence="14">
        <name>[4Fe-4S] cluster</name>
        <dbReference type="ChEBI" id="CHEBI:49883"/>
    </cofactor>
    <text evidence="14">Binds 2 [4Fe-4S] clusters. One cluster is coordinated with 3 cysteines and an exchangeable S-adenosyl-L-methionine.</text>
</comment>
<comment type="catalytic activity">
    <reaction evidence="11">
        <text>N(6)-dimethylallyladenosine(37) in tRNA + (sulfur carrier)-SH + AH2 + S-adenosyl-L-methionine = 2-thio-N(6)-dimethylallyladenosine(37) in tRNA + (sulfur carrier)-H + 5'-deoxyadenosine + L-methionine + A + H(+)</text>
        <dbReference type="Rhea" id="RHEA:36339"/>
        <dbReference type="Rhea" id="RHEA-COMP:10375"/>
        <dbReference type="Rhea" id="RHEA-COMP:10377"/>
        <dbReference type="Rhea" id="RHEA-COMP:14737"/>
        <dbReference type="Rhea" id="RHEA-COMP:14739"/>
        <dbReference type="ChEBI" id="CHEBI:13193"/>
        <dbReference type="ChEBI" id="CHEBI:15378"/>
        <dbReference type="ChEBI" id="CHEBI:17319"/>
        <dbReference type="ChEBI" id="CHEBI:17499"/>
        <dbReference type="ChEBI" id="CHEBI:29917"/>
        <dbReference type="ChEBI" id="CHEBI:57844"/>
        <dbReference type="ChEBI" id="CHEBI:59789"/>
        <dbReference type="ChEBI" id="CHEBI:64428"/>
        <dbReference type="ChEBI" id="CHEBI:74415"/>
        <dbReference type="ChEBI" id="CHEBI:74416"/>
    </reaction>
    <physiologicalReaction direction="left-to-right" evidence="11">
        <dbReference type="Rhea" id="RHEA:36340"/>
    </physiologicalReaction>
</comment>
<dbReference type="SFLD" id="SFLDG01061">
    <property type="entry name" value="methylthiotransferase"/>
    <property type="match status" value="1"/>
</dbReference>
<comment type="catalytic activity">
    <reaction evidence="12">
        <text>2-thio-N(6)-dimethylallyladenosine(37) in tRNA + S-adenosyl-L-methionine = 2-methylsulfanyl-N(6)-dimethylallyladenosine(37) in tRNA + S-adenosyl-L-homocysteine + H(+)</text>
        <dbReference type="Rhea" id="RHEA:37063"/>
        <dbReference type="Rhea" id="RHEA-COMP:10376"/>
        <dbReference type="Rhea" id="RHEA-COMP:10377"/>
        <dbReference type="ChEBI" id="CHEBI:15378"/>
        <dbReference type="ChEBI" id="CHEBI:57856"/>
        <dbReference type="ChEBI" id="CHEBI:59789"/>
        <dbReference type="ChEBI" id="CHEBI:74416"/>
        <dbReference type="ChEBI" id="CHEBI:74417"/>
    </reaction>
    <physiologicalReaction direction="left-to-right" evidence="12">
        <dbReference type="Rhea" id="RHEA:37064"/>
    </physiologicalReaction>
</comment>
<dbReference type="AlphaFoldDB" id="A0A2K9NAW6"/>
<proteinExistence type="inferred from homology"/>
<evidence type="ECO:0000256" key="7">
    <source>
        <dbReference type="ARBA" id="ARBA00022723"/>
    </source>
</evidence>
<feature type="domain" description="TRAM" evidence="15">
    <location>
        <begin position="395"/>
        <end position="457"/>
    </location>
</feature>
<dbReference type="OrthoDB" id="9805215at2"/>
<evidence type="ECO:0000256" key="10">
    <source>
        <dbReference type="ARBA" id="ARBA00033765"/>
    </source>
</evidence>
<keyword evidence="4 14" id="KW-0808">Transferase</keyword>
<keyword evidence="8 14" id="KW-0408">Iron</keyword>
<evidence type="ECO:0000256" key="5">
    <source>
        <dbReference type="ARBA" id="ARBA00022691"/>
    </source>
</evidence>
<gene>
    <name evidence="14" type="primary">miaB</name>
    <name evidence="18" type="ORF">C0V82_08655</name>
</gene>
<dbReference type="InterPro" id="IPR005839">
    <property type="entry name" value="Methylthiotransferase"/>
</dbReference>
<keyword evidence="9 14" id="KW-0411">Iron-sulfur</keyword>
<feature type="binding site" evidence="14">
    <location>
        <position position="97"/>
    </location>
    <ligand>
        <name>[4Fe-4S] cluster</name>
        <dbReference type="ChEBI" id="CHEBI:49883"/>
        <label>1</label>
    </ligand>
</feature>